<evidence type="ECO:0000313" key="2">
    <source>
        <dbReference type="EMBL" id="CZT53542.1"/>
    </source>
</evidence>
<sequence>MASEDAIAAYCFAFLILIVYTVDAIVQWRHAQDSSRKYLLIQLSIITAFFVNELVLLVVSQQNSEETREAMLRSLQGLSLLQGLVIEAICVSRGKLLSVLSPTGSGFFLMVYNYEIRKAVAEPERTDIVTGAGRRDRWSDLESDGSTNIIDNT</sequence>
<feature type="transmembrane region" description="Helical" evidence="1">
    <location>
        <begin position="6"/>
        <end position="26"/>
    </location>
</feature>
<accession>A0A1E1MWT1</accession>
<proteinExistence type="predicted"/>
<dbReference type="AlphaFoldDB" id="A0A1E1MWT1"/>
<name>A0A1E1MWT1_RHYSE</name>
<reference evidence="3" key="1">
    <citation type="submission" date="2016-03" db="EMBL/GenBank/DDBJ databases">
        <authorList>
            <person name="Guldener U."/>
        </authorList>
    </citation>
    <scope>NUCLEOTIDE SEQUENCE [LARGE SCALE GENOMIC DNA]</scope>
</reference>
<evidence type="ECO:0000256" key="1">
    <source>
        <dbReference type="SAM" id="Phobius"/>
    </source>
</evidence>
<feature type="transmembrane region" description="Helical" evidence="1">
    <location>
        <begin position="38"/>
        <end position="59"/>
    </location>
</feature>
<evidence type="ECO:0000313" key="3">
    <source>
        <dbReference type="Proteomes" id="UP000177625"/>
    </source>
</evidence>
<organism evidence="2 3">
    <name type="scientific">Rhynchosporium secalis</name>
    <name type="common">Barley scald fungus</name>
    <dbReference type="NCBI Taxonomy" id="38038"/>
    <lineage>
        <taxon>Eukaryota</taxon>
        <taxon>Fungi</taxon>
        <taxon>Dikarya</taxon>
        <taxon>Ascomycota</taxon>
        <taxon>Pezizomycotina</taxon>
        <taxon>Leotiomycetes</taxon>
        <taxon>Helotiales</taxon>
        <taxon>Ploettnerulaceae</taxon>
        <taxon>Rhynchosporium</taxon>
    </lineage>
</organism>
<protein>
    <submittedName>
        <fullName evidence="2">Uncharacterized protein</fullName>
    </submittedName>
</protein>
<dbReference type="Proteomes" id="UP000177625">
    <property type="component" value="Unassembled WGS sequence"/>
</dbReference>
<keyword evidence="1" id="KW-0812">Transmembrane</keyword>
<dbReference type="EMBL" id="FJVC01002087">
    <property type="protein sequence ID" value="CZT53542.1"/>
    <property type="molecule type" value="Genomic_DNA"/>
</dbReference>
<keyword evidence="1" id="KW-1133">Transmembrane helix</keyword>
<keyword evidence="1" id="KW-0472">Membrane</keyword>
<gene>
    <name evidence="2" type="ORF">RSE6_15199</name>
</gene>
<keyword evidence="3" id="KW-1185">Reference proteome</keyword>